<dbReference type="EMBL" id="JAHHZF010000010">
    <property type="protein sequence ID" value="MBT9291764.1"/>
    <property type="molecule type" value="Genomic_DNA"/>
</dbReference>
<evidence type="ECO:0000256" key="7">
    <source>
        <dbReference type="ARBA" id="ARBA00022984"/>
    </source>
</evidence>
<dbReference type="PANTHER" id="PTHR30582">
    <property type="entry name" value="L,D-TRANSPEPTIDASE"/>
    <property type="match status" value="1"/>
</dbReference>
<feature type="active site" description="Proton donor/acceptor" evidence="9">
    <location>
        <position position="193"/>
    </location>
</feature>
<dbReference type="Proteomes" id="UP000766595">
    <property type="component" value="Unassembled WGS sequence"/>
</dbReference>
<gene>
    <name evidence="11" type="ORF">KL771_20020</name>
</gene>
<dbReference type="InterPro" id="IPR038063">
    <property type="entry name" value="Transpep_catalytic_dom"/>
</dbReference>
<dbReference type="PANTHER" id="PTHR30582:SF24">
    <property type="entry name" value="L,D-TRANSPEPTIDASE ERFK_SRFK-RELATED"/>
    <property type="match status" value="1"/>
</dbReference>
<evidence type="ECO:0000256" key="8">
    <source>
        <dbReference type="ARBA" id="ARBA00023316"/>
    </source>
</evidence>
<keyword evidence="8 9" id="KW-0961">Cell wall biogenesis/degradation</keyword>
<comment type="similarity">
    <text evidence="2">Belongs to the YkuD family.</text>
</comment>
<dbReference type="GO" id="GO:0018104">
    <property type="term" value="P:peptidoglycan-protein cross-linking"/>
    <property type="evidence" value="ECO:0007669"/>
    <property type="project" value="TreeGrafter"/>
</dbReference>
<dbReference type="GO" id="GO:0005576">
    <property type="term" value="C:extracellular region"/>
    <property type="evidence" value="ECO:0007669"/>
    <property type="project" value="TreeGrafter"/>
</dbReference>
<sequence length="238" mass="26217">MTDVFETAAAGRRQLLLSRRIFLAGLPLALAGCQTARLEQTPLEMPAAVLPRVDPYYAAMYGPIDDEPFPIPALDVAKIEPRWLRQQVAFDGAERAGTVVVDPDQRHLYLVGEGGTAMRYGIGVGRDGFAWNGEATIRRKAAWPTWTPPAEMVKRDPRAAPYANGMPGGLDNPLGARALYLYQGDRDTLYRIHGTTEPWSIGQAVSSGCIRLFNHDIIDLHRRVPVGSRVVVRPSRMA</sequence>
<evidence type="ECO:0000313" key="12">
    <source>
        <dbReference type="Proteomes" id="UP000766595"/>
    </source>
</evidence>
<keyword evidence="4" id="KW-0808">Transferase</keyword>
<evidence type="ECO:0000256" key="6">
    <source>
        <dbReference type="ARBA" id="ARBA00022960"/>
    </source>
</evidence>
<reference evidence="11 12" key="1">
    <citation type="submission" date="2021-06" db="EMBL/GenBank/DDBJ databases">
        <authorList>
            <person name="Grouzdev D.S."/>
            <person name="Koziaeva V."/>
        </authorList>
    </citation>
    <scope>NUCLEOTIDE SEQUENCE [LARGE SCALE GENOMIC DNA]</scope>
    <source>
        <strain evidence="11 12">22</strain>
    </source>
</reference>
<name>A0A947DC15_9HYPH</name>
<evidence type="ECO:0000256" key="1">
    <source>
        <dbReference type="ARBA" id="ARBA00004752"/>
    </source>
</evidence>
<evidence type="ECO:0000256" key="2">
    <source>
        <dbReference type="ARBA" id="ARBA00005992"/>
    </source>
</evidence>
<dbReference type="InterPro" id="IPR005490">
    <property type="entry name" value="LD_TPept_cat_dom"/>
</dbReference>
<dbReference type="GO" id="GO:0008360">
    <property type="term" value="P:regulation of cell shape"/>
    <property type="evidence" value="ECO:0007669"/>
    <property type="project" value="UniProtKB-UniRule"/>
</dbReference>
<keyword evidence="3" id="KW-0328">Glycosyltransferase</keyword>
<dbReference type="GO" id="GO:0071972">
    <property type="term" value="F:peptidoglycan L,D-transpeptidase activity"/>
    <property type="evidence" value="ECO:0007669"/>
    <property type="project" value="TreeGrafter"/>
</dbReference>
<dbReference type="PROSITE" id="PS52029">
    <property type="entry name" value="LD_TPASE"/>
    <property type="match status" value="1"/>
</dbReference>
<evidence type="ECO:0000259" key="10">
    <source>
        <dbReference type="PROSITE" id="PS52029"/>
    </source>
</evidence>
<dbReference type="InterPro" id="IPR050979">
    <property type="entry name" value="LD-transpeptidase"/>
</dbReference>
<feature type="active site" description="Nucleophile" evidence="9">
    <location>
        <position position="209"/>
    </location>
</feature>
<dbReference type="Gene3D" id="2.40.440.10">
    <property type="entry name" value="L,D-transpeptidase catalytic domain-like"/>
    <property type="match status" value="1"/>
</dbReference>
<evidence type="ECO:0000256" key="5">
    <source>
        <dbReference type="ARBA" id="ARBA00022801"/>
    </source>
</evidence>
<dbReference type="Pfam" id="PF03734">
    <property type="entry name" value="YkuD"/>
    <property type="match status" value="1"/>
</dbReference>
<keyword evidence="7 9" id="KW-0573">Peptidoglycan synthesis</keyword>
<dbReference type="GO" id="GO:0016757">
    <property type="term" value="F:glycosyltransferase activity"/>
    <property type="evidence" value="ECO:0007669"/>
    <property type="project" value="UniProtKB-KW"/>
</dbReference>
<accession>A0A947DC15</accession>
<evidence type="ECO:0000256" key="4">
    <source>
        <dbReference type="ARBA" id="ARBA00022679"/>
    </source>
</evidence>
<dbReference type="SUPFAM" id="SSF141523">
    <property type="entry name" value="L,D-transpeptidase catalytic domain-like"/>
    <property type="match status" value="1"/>
</dbReference>
<dbReference type="RefSeq" id="WP_261970297.1">
    <property type="nucleotide sequence ID" value="NZ_JAHHZF010000010.1"/>
</dbReference>
<comment type="caution">
    <text evidence="11">The sequence shown here is derived from an EMBL/GenBank/DDBJ whole genome shotgun (WGS) entry which is preliminary data.</text>
</comment>
<keyword evidence="6 9" id="KW-0133">Cell shape</keyword>
<comment type="pathway">
    <text evidence="1 9">Cell wall biogenesis; peptidoglycan biosynthesis.</text>
</comment>
<dbReference type="AlphaFoldDB" id="A0A947DC15"/>
<evidence type="ECO:0000256" key="9">
    <source>
        <dbReference type="PROSITE-ProRule" id="PRU01373"/>
    </source>
</evidence>
<evidence type="ECO:0000313" key="11">
    <source>
        <dbReference type="EMBL" id="MBT9291764.1"/>
    </source>
</evidence>
<dbReference type="CDD" id="cd16913">
    <property type="entry name" value="YkuD_like"/>
    <property type="match status" value="1"/>
</dbReference>
<organism evidence="11 12">
    <name type="scientific">Prosthecodimorpha staleyi</name>
    <dbReference type="NCBI Taxonomy" id="2840188"/>
    <lineage>
        <taxon>Bacteria</taxon>
        <taxon>Pseudomonadati</taxon>
        <taxon>Pseudomonadota</taxon>
        <taxon>Alphaproteobacteria</taxon>
        <taxon>Hyphomicrobiales</taxon>
        <taxon>Ancalomicrobiaceae</taxon>
        <taxon>Prosthecodimorpha</taxon>
    </lineage>
</organism>
<dbReference type="FunFam" id="2.40.440.10:FF:000002">
    <property type="entry name" value="L,D-transpeptidase ErfK/SrfK"/>
    <property type="match status" value="1"/>
</dbReference>
<evidence type="ECO:0000256" key="3">
    <source>
        <dbReference type="ARBA" id="ARBA00022676"/>
    </source>
</evidence>
<proteinExistence type="inferred from homology"/>
<keyword evidence="5" id="KW-0378">Hydrolase</keyword>
<dbReference type="GO" id="GO:0071555">
    <property type="term" value="P:cell wall organization"/>
    <property type="evidence" value="ECO:0007669"/>
    <property type="project" value="UniProtKB-UniRule"/>
</dbReference>
<feature type="domain" description="L,D-TPase catalytic" evidence="10">
    <location>
        <begin position="97"/>
        <end position="233"/>
    </location>
</feature>
<keyword evidence="12" id="KW-1185">Reference proteome</keyword>
<protein>
    <submittedName>
        <fullName evidence="11">L,D-transpeptidase</fullName>
    </submittedName>
</protein>